<evidence type="ECO:0000313" key="2">
    <source>
        <dbReference type="EMBL" id="MFC5242123.1"/>
    </source>
</evidence>
<evidence type="ECO:0000313" key="3">
    <source>
        <dbReference type="Proteomes" id="UP001596035"/>
    </source>
</evidence>
<dbReference type="RefSeq" id="WP_344555019.1">
    <property type="nucleotide sequence ID" value="NZ_BAAATG010000001.1"/>
</dbReference>
<comment type="caution">
    <text evidence="2">The sequence shown here is derived from an EMBL/GenBank/DDBJ whole genome shotgun (WGS) entry which is preliminary data.</text>
</comment>
<proteinExistence type="predicted"/>
<dbReference type="Proteomes" id="UP001596035">
    <property type="component" value="Unassembled WGS sequence"/>
</dbReference>
<accession>A0ABW0DTD1</accession>
<reference evidence="3" key="1">
    <citation type="journal article" date="2019" name="Int. J. Syst. Evol. Microbiol.">
        <title>The Global Catalogue of Microorganisms (GCM) 10K type strain sequencing project: providing services to taxonomists for standard genome sequencing and annotation.</title>
        <authorList>
            <consortium name="The Broad Institute Genomics Platform"/>
            <consortium name="The Broad Institute Genome Sequencing Center for Infectious Disease"/>
            <person name="Wu L."/>
            <person name="Ma J."/>
        </authorList>
    </citation>
    <scope>NUCLEOTIDE SEQUENCE [LARGE SCALE GENOMIC DNA]</scope>
    <source>
        <strain evidence="3">CGMCC 4.7131</strain>
    </source>
</reference>
<feature type="domain" description="DUF3825" evidence="1">
    <location>
        <begin position="71"/>
        <end position="305"/>
    </location>
</feature>
<organism evidence="2 3">
    <name type="scientific">Streptomyces atrovirens</name>
    <dbReference type="NCBI Taxonomy" id="285556"/>
    <lineage>
        <taxon>Bacteria</taxon>
        <taxon>Bacillati</taxon>
        <taxon>Actinomycetota</taxon>
        <taxon>Actinomycetes</taxon>
        <taxon>Kitasatosporales</taxon>
        <taxon>Streptomycetaceae</taxon>
        <taxon>Streptomyces</taxon>
    </lineage>
</organism>
<protein>
    <submittedName>
        <fullName evidence="2">DUF3825 domain-containing protein</fullName>
    </submittedName>
</protein>
<keyword evidence="3" id="KW-1185">Reference proteome</keyword>
<sequence>MTIENQHVASPADLARLKQHFGGVTSSSVTRPSRPLGLSGNALYEYAHMGYVRSSASLRDGTGDPDIFDRLAGMAEPENWDGREPEAMGGNLILRNYIRWTFERAKQQDRISMSVGGSYSAFNTGLATPRQETIYALFRRNDRPDSQPWAFVDWRPESKPDFMDHFPPSARPGFVTYTDNPADYIYDWRRELVVSLDHILDDQGNLARFPSALQGNPHLARMALKGAVDGAQDRVRRNYKAAVPSWYPARDTVQLLLPLSLLDAGMVDLALVVSRQGEFYRGHTVLTTAMAYNNARLLARPDSDWLQPAADDEVRDEAD</sequence>
<gene>
    <name evidence="2" type="ORF">ACFPWV_19760</name>
</gene>
<dbReference type="EMBL" id="JBHSKN010000018">
    <property type="protein sequence ID" value="MFC5242123.1"/>
    <property type="molecule type" value="Genomic_DNA"/>
</dbReference>
<name>A0ABW0DTD1_9ACTN</name>
<dbReference type="InterPro" id="IPR024437">
    <property type="entry name" value="DUF3825"/>
</dbReference>
<dbReference type="Pfam" id="PF12873">
    <property type="entry name" value="DUF3825"/>
    <property type="match status" value="1"/>
</dbReference>
<evidence type="ECO:0000259" key="1">
    <source>
        <dbReference type="Pfam" id="PF12873"/>
    </source>
</evidence>